<name>T1IDV7_RHOPR</name>
<evidence type="ECO:0000259" key="1">
    <source>
        <dbReference type="Pfam" id="PF10419"/>
    </source>
</evidence>
<dbReference type="InterPro" id="IPR019481">
    <property type="entry name" value="TFIIIC_triple_barrel"/>
</dbReference>
<dbReference type="Gene3D" id="2.60.40.4370">
    <property type="match status" value="1"/>
</dbReference>
<keyword evidence="3" id="KW-1185">Reference proteome</keyword>
<reference evidence="2" key="1">
    <citation type="submission" date="2015-05" db="UniProtKB">
        <authorList>
            <consortium name="EnsemblMetazoa"/>
        </authorList>
    </citation>
    <scope>IDENTIFICATION</scope>
</reference>
<dbReference type="GO" id="GO:0006383">
    <property type="term" value="P:transcription by RNA polymerase III"/>
    <property type="evidence" value="ECO:0007669"/>
    <property type="project" value="InterPro"/>
</dbReference>
<dbReference type="OMA" id="NETSNDW"/>
<dbReference type="Proteomes" id="UP000015103">
    <property type="component" value="Unassembled WGS sequence"/>
</dbReference>
<dbReference type="GeneID" id="141458913"/>
<dbReference type="InParanoid" id="T1IDV7"/>
<feature type="domain" description="Transcription factor TFIIIC triple barrel" evidence="1">
    <location>
        <begin position="3"/>
        <end position="99"/>
    </location>
</feature>
<dbReference type="GO" id="GO:0000127">
    <property type="term" value="C:transcription factor TFIIIC complex"/>
    <property type="evidence" value="ECO:0007669"/>
    <property type="project" value="TreeGrafter"/>
</dbReference>
<dbReference type="FunCoup" id="T1IDV7">
    <property type="interactions" value="1"/>
</dbReference>
<dbReference type="Pfam" id="PF10419">
    <property type="entry name" value="TFIIIC_sub6"/>
    <property type="match status" value="1"/>
</dbReference>
<dbReference type="EMBL" id="ACPB03003540">
    <property type="status" value="NOT_ANNOTATED_CDS"/>
    <property type="molecule type" value="Genomic_DNA"/>
</dbReference>
<dbReference type="InterPro" id="IPR042771">
    <property type="entry name" value="GTF3C6-like"/>
</dbReference>
<dbReference type="HOGENOM" id="CLU_142455_0_0_1"/>
<evidence type="ECO:0000313" key="2">
    <source>
        <dbReference type="EnsemblMetazoa" id="RPRC014477-PA"/>
    </source>
</evidence>
<dbReference type="PANTHER" id="PTHR21860">
    <property type="entry name" value="TRANSCRIPTION INITIATION FACTOR IIIC TFIIIC , POLYPEPTIDE 6-RELATED"/>
    <property type="match status" value="1"/>
</dbReference>
<organism evidence="2 3">
    <name type="scientific">Rhodnius prolixus</name>
    <name type="common">Triatomid bug</name>
    <dbReference type="NCBI Taxonomy" id="13249"/>
    <lineage>
        <taxon>Eukaryota</taxon>
        <taxon>Metazoa</taxon>
        <taxon>Ecdysozoa</taxon>
        <taxon>Arthropoda</taxon>
        <taxon>Hexapoda</taxon>
        <taxon>Insecta</taxon>
        <taxon>Pterygota</taxon>
        <taxon>Neoptera</taxon>
        <taxon>Paraneoptera</taxon>
        <taxon>Hemiptera</taxon>
        <taxon>Heteroptera</taxon>
        <taxon>Panheteroptera</taxon>
        <taxon>Cimicomorpha</taxon>
        <taxon>Reduviidae</taxon>
        <taxon>Triatominae</taxon>
        <taxon>Rhodnius</taxon>
    </lineage>
</organism>
<proteinExistence type="predicted"/>
<dbReference type="eggNOG" id="ENOG502RYMW">
    <property type="taxonomic scope" value="Eukaryota"/>
</dbReference>
<dbReference type="EnsemblMetazoa" id="RPRC014477-RA">
    <property type="protein sequence ID" value="RPRC014477-PA"/>
    <property type="gene ID" value="RPRC014477"/>
</dbReference>
<evidence type="ECO:0000313" key="3">
    <source>
        <dbReference type="Proteomes" id="UP000015103"/>
    </source>
</evidence>
<dbReference type="RefSeq" id="XP_073993595.1">
    <property type="nucleotide sequence ID" value="XM_074137494.1"/>
</dbReference>
<sequence length="120" mass="14002">MSEEYEEILVYMDFNSKVEDDLFSVDKEFKIVGIDTDEPVLQLGNQVFQGEWKDTSGTHVMFEEGDCLRTDPLFSETPEKQMYYTCKTDKMLHMSRIFVNPKENQSDVPIEVESNVEDKV</sequence>
<dbReference type="VEuPathDB" id="VectorBase:RPRC014477"/>
<accession>T1IDV7</accession>
<dbReference type="PANTHER" id="PTHR21860:SF2">
    <property type="entry name" value="GENERAL TRANSCRIPTION FACTOR 3C POLYPEPTIDE 6"/>
    <property type="match status" value="1"/>
</dbReference>
<protein>
    <submittedName>
        <fullName evidence="2">TFIIIC_sub6 domain-containing protein</fullName>
    </submittedName>
</protein>
<dbReference type="AlphaFoldDB" id="T1IDV7"/>